<dbReference type="Proteomes" id="UP001154312">
    <property type="component" value="Unassembled WGS sequence"/>
</dbReference>
<evidence type="ECO:0000313" key="2">
    <source>
        <dbReference type="EMBL" id="MDF9408780.1"/>
    </source>
</evidence>
<keyword evidence="1" id="KW-0472">Membrane</keyword>
<keyword evidence="1" id="KW-1133">Transmembrane helix</keyword>
<evidence type="ECO:0000313" key="3">
    <source>
        <dbReference type="Proteomes" id="UP001154312"/>
    </source>
</evidence>
<evidence type="ECO:0000256" key="1">
    <source>
        <dbReference type="SAM" id="Phobius"/>
    </source>
</evidence>
<sequence length="82" mass="9396">MLIYLLLINTTGLIAVWYDKVLAKKGKYRIPESRLFLIALAGGAFGVFMGMQLFKHKTQHLRFTIGIPVIIIGQIILFRTFR</sequence>
<gene>
    <name evidence="2" type="ORF">L7E55_10500</name>
</gene>
<proteinExistence type="predicted"/>
<dbReference type="RefSeq" id="WP_277444165.1">
    <property type="nucleotide sequence ID" value="NZ_JAKOAV010000018.1"/>
</dbReference>
<keyword evidence="1" id="KW-0812">Transmembrane</keyword>
<feature type="transmembrane region" description="Helical" evidence="1">
    <location>
        <begin position="35"/>
        <end position="54"/>
    </location>
</feature>
<comment type="caution">
    <text evidence="2">The sequence shown here is derived from an EMBL/GenBank/DDBJ whole genome shotgun (WGS) entry which is preliminary data.</text>
</comment>
<dbReference type="InterPro" id="IPR010718">
    <property type="entry name" value="DUF1294"/>
</dbReference>
<organism evidence="2 3">
    <name type="scientific">Pelotomaculum isophthalicicum JI</name>
    <dbReference type="NCBI Taxonomy" id="947010"/>
    <lineage>
        <taxon>Bacteria</taxon>
        <taxon>Bacillati</taxon>
        <taxon>Bacillota</taxon>
        <taxon>Clostridia</taxon>
        <taxon>Eubacteriales</taxon>
        <taxon>Desulfotomaculaceae</taxon>
        <taxon>Pelotomaculum</taxon>
    </lineage>
</organism>
<reference evidence="2" key="1">
    <citation type="submission" date="2022-02" db="EMBL/GenBank/DDBJ databases">
        <authorList>
            <person name="Leng L."/>
        </authorList>
    </citation>
    <scope>NUCLEOTIDE SEQUENCE</scope>
    <source>
        <strain evidence="2">JI</strain>
    </source>
</reference>
<accession>A0A9X4GZG8</accession>
<feature type="transmembrane region" description="Helical" evidence="1">
    <location>
        <begin position="60"/>
        <end position="78"/>
    </location>
</feature>
<keyword evidence="3" id="KW-1185">Reference proteome</keyword>
<name>A0A9X4GZG8_9FIRM</name>
<dbReference type="Pfam" id="PF06961">
    <property type="entry name" value="DUF1294"/>
    <property type="match status" value="1"/>
</dbReference>
<dbReference type="EMBL" id="JAKOAV010000018">
    <property type="protein sequence ID" value="MDF9408780.1"/>
    <property type="molecule type" value="Genomic_DNA"/>
</dbReference>
<dbReference type="AlphaFoldDB" id="A0A9X4GZG8"/>
<protein>
    <submittedName>
        <fullName evidence="2">DUF1294 domain-containing protein</fullName>
    </submittedName>
</protein>